<dbReference type="GO" id="GO:0046872">
    <property type="term" value="F:metal ion binding"/>
    <property type="evidence" value="ECO:0007669"/>
    <property type="project" value="UniProtKB-KW"/>
</dbReference>
<dbReference type="Pfam" id="PF21105">
    <property type="entry name" value="DyP_N"/>
    <property type="match status" value="1"/>
</dbReference>
<protein>
    <recommendedName>
        <fullName evidence="9">DyP dimeric alpha+beta barrel domain-containing protein</fullName>
    </recommendedName>
</protein>
<reference evidence="10" key="1">
    <citation type="submission" date="2022-11" db="EMBL/GenBank/DDBJ databases">
        <title>Chromosomal genome sequence assembly and mating type (MAT) locus characterization of the leprose asexual lichenized fungus Lepraria neglecta (Nyl.) Erichsen.</title>
        <authorList>
            <person name="Allen J.L."/>
            <person name="Pfeffer B."/>
        </authorList>
    </citation>
    <scope>NUCLEOTIDE SEQUENCE</scope>
    <source>
        <strain evidence="10">Allen 5258</strain>
    </source>
</reference>
<feature type="signal peptide" evidence="8">
    <location>
        <begin position="1"/>
        <end position="21"/>
    </location>
</feature>
<proteinExistence type="inferred from homology"/>
<dbReference type="PANTHER" id="PTHR30521:SF4">
    <property type="entry name" value="DEFERROCHELATASE"/>
    <property type="match status" value="1"/>
</dbReference>
<evidence type="ECO:0000313" key="10">
    <source>
        <dbReference type="EMBL" id="KAK3178001.1"/>
    </source>
</evidence>
<accession>A0AAE0DP72</accession>
<dbReference type="EMBL" id="JASNWA010000003">
    <property type="protein sequence ID" value="KAK3178001.1"/>
    <property type="molecule type" value="Genomic_DNA"/>
</dbReference>
<keyword evidence="6" id="KW-0408">Iron</keyword>
<dbReference type="InterPro" id="IPR006314">
    <property type="entry name" value="Dyp_peroxidase"/>
</dbReference>
<keyword evidence="3" id="KW-0349">Heme</keyword>
<dbReference type="NCBIfam" id="TIGR01413">
    <property type="entry name" value="Dyp_perox_fam"/>
    <property type="match status" value="1"/>
</dbReference>
<dbReference type="GO" id="GO:0004601">
    <property type="term" value="F:peroxidase activity"/>
    <property type="evidence" value="ECO:0007669"/>
    <property type="project" value="UniProtKB-KW"/>
</dbReference>
<keyword evidence="4" id="KW-0479">Metal-binding</keyword>
<evidence type="ECO:0000256" key="5">
    <source>
        <dbReference type="ARBA" id="ARBA00023002"/>
    </source>
</evidence>
<feature type="domain" description="DyP dimeric alpha+beta barrel" evidence="9">
    <location>
        <begin position="61"/>
        <end position="241"/>
    </location>
</feature>
<dbReference type="GO" id="GO:0020037">
    <property type="term" value="F:heme binding"/>
    <property type="evidence" value="ECO:0007669"/>
    <property type="project" value="InterPro"/>
</dbReference>
<dbReference type="PROSITE" id="PS51404">
    <property type="entry name" value="DYP_PEROXIDASE"/>
    <property type="match status" value="1"/>
</dbReference>
<keyword evidence="5" id="KW-0560">Oxidoreductase</keyword>
<feature type="chain" id="PRO_5042115004" description="DyP dimeric alpha+beta barrel domain-containing protein" evidence="8">
    <location>
        <begin position="22"/>
        <end position="550"/>
    </location>
</feature>
<name>A0AAE0DP72_9LECA</name>
<organism evidence="10 11">
    <name type="scientific">Lepraria neglecta</name>
    <dbReference type="NCBI Taxonomy" id="209136"/>
    <lineage>
        <taxon>Eukaryota</taxon>
        <taxon>Fungi</taxon>
        <taxon>Dikarya</taxon>
        <taxon>Ascomycota</taxon>
        <taxon>Pezizomycotina</taxon>
        <taxon>Lecanoromycetes</taxon>
        <taxon>OSLEUM clade</taxon>
        <taxon>Lecanoromycetidae</taxon>
        <taxon>Lecanorales</taxon>
        <taxon>Lecanorineae</taxon>
        <taxon>Stereocaulaceae</taxon>
        <taxon>Lepraria</taxon>
    </lineage>
</organism>
<dbReference type="InterPro" id="IPR011008">
    <property type="entry name" value="Dimeric_a/b-barrel"/>
</dbReference>
<dbReference type="GO" id="GO:0005829">
    <property type="term" value="C:cytosol"/>
    <property type="evidence" value="ECO:0007669"/>
    <property type="project" value="TreeGrafter"/>
</dbReference>
<sequence>MAQTLMYLVITSMHLSPAARARLYNQTISLVYYICTLTNNAPSSDLADVFPCSPPLDLGKVQGDILAGGLPKKTETCYFFRINDAYVHEFRTQLGKLVPLITSTAEVINDQRKQLAQNKKDAAEKKITPPHLKLSGVNISFSTKGLKKMGITDEIGDAAFDAGMLAGAKELGDIGTSPSNGPFDPDWIPAFKQEIDGLILITGDSYATVAEKLAEIEKILLVQARNPIIHEVIRLVGDVRSGKEKGHEHFGFQDGISNPAVTDVDANPNPGQQVVPQGIILLGRPGDAPTLGTPAAPVTRPHWALDGSFLSFRYLFQLVPEFNAFLKNNPIPITGLTREQGSELLGARLVGRWKSGAPVDLAPLHDDPVLGQDPLRNNNFHYTFPDDQQTQTRCPFAAHLRKTNPRGDLDQFGPNALPPHRIIRSGIAFGPEVSAVEAASEKTHLPRGLLFIAYQSNIEQGFQFIQQSWSNTPKFPPRKPANEIPGFDPIIGQTNDDGVRTLSGTDPNSQTANLKLPKQWVVPKGGEYFFSPSIPALKERFALTEPSSEL</sequence>
<gene>
    <name evidence="10" type="ORF">OEA41_000133</name>
</gene>
<evidence type="ECO:0000256" key="8">
    <source>
        <dbReference type="SAM" id="SignalP"/>
    </source>
</evidence>
<comment type="caution">
    <text evidence="10">The sequence shown here is derived from an EMBL/GenBank/DDBJ whole genome shotgun (WGS) entry which is preliminary data.</text>
</comment>
<keyword evidence="2" id="KW-0575">Peroxidase</keyword>
<comment type="similarity">
    <text evidence="7">Belongs to the DyP-type peroxidase family.</text>
</comment>
<comment type="cofactor">
    <cofactor evidence="1">
        <name>heme b</name>
        <dbReference type="ChEBI" id="CHEBI:60344"/>
    </cofactor>
</comment>
<dbReference type="AlphaFoldDB" id="A0AAE0DP72"/>
<evidence type="ECO:0000259" key="9">
    <source>
        <dbReference type="Pfam" id="PF21105"/>
    </source>
</evidence>
<evidence type="ECO:0000256" key="3">
    <source>
        <dbReference type="ARBA" id="ARBA00022617"/>
    </source>
</evidence>
<evidence type="ECO:0000256" key="7">
    <source>
        <dbReference type="ARBA" id="ARBA00025737"/>
    </source>
</evidence>
<evidence type="ECO:0000256" key="1">
    <source>
        <dbReference type="ARBA" id="ARBA00001970"/>
    </source>
</evidence>
<keyword evidence="11" id="KW-1185">Reference proteome</keyword>
<dbReference type="SUPFAM" id="SSF54909">
    <property type="entry name" value="Dimeric alpha+beta barrel"/>
    <property type="match status" value="1"/>
</dbReference>
<dbReference type="PANTHER" id="PTHR30521">
    <property type="entry name" value="DEFERROCHELATASE/PEROXIDASE"/>
    <property type="match status" value="1"/>
</dbReference>
<evidence type="ECO:0000256" key="4">
    <source>
        <dbReference type="ARBA" id="ARBA00022723"/>
    </source>
</evidence>
<evidence type="ECO:0000256" key="2">
    <source>
        <dbReference type="ARBA" id="ARBA00022559"/>
    </source>
</evidence>
<evidence type="ECO:0000256" key="6">
    <source>
        <dbReference type="ARBA" id="ARBA00023004"/>
    </source>
</evidence>
<keyword evidence="8" id="KW-0732">Signal</keyword>
<dbReference type="InterPro" id="IPR049509">
    <property type="entry name" value="DyP_N"/>
</dbReference>
<evidence type="ECO:0000313" key="11">
    <source>
        <dbReference type="Proteomes" id="UP001276659"/>
    </source>
</evidence>
<dbReference type="Proteomes" id="UP001276659">
    <property type="component" value="Unassembled WGS sequence"/>
</dbReference>